<evidence type="ECO:0000313" key="1">
    <source>
        <dbReference type="EMBL" id="QDH83955.1"/>
    </source>
</evidence>
<evidence type="ECO:0000313" key="2">
    <source>
        <dbReference type="Proteomes" id="UP000320802"/>
    </source>
</evidence>
<name>A0A514CU02_9CAUD</name>
<dbReference type="Proteomes" id="UP000320802">
    <property type="component" value="Segment"/>
</dbReference>
<organism evidence="1 2">
    <name type="scientific">Achromobacter phage vB_AxyP_19-32_Axy10</name>
    <dbReference type="NCBI Taxonomy" id="2591041"/>
    <lineage>
        <taxon>Viruses</taxon>
        <taxon>Duplodnaviria</taxon>
        <taxon>Heunggongvirae</taxon>
        <taxon>Uroviricota</taxon>
        <taxon>Caudoviricetes</taxon>
        <taxon>Schitoviridae</taxon>
        <taxon>Rothmandenesvirinae</taxon>
        <taxon>Pourcelvirus</taxon>
        <taxon>Pourcelvirus Axy10</taxon>
    </lineage>
</organism>
<protein>
    <submittedName>
        <fullName evidence="1">Uncharacterized protein</fullName>
    </submittedName>
</protein>
<proteinExistence type="predicted"/>
<gene>
    <name evidence="1" type="ORF">Axy10_002</name>
</gene>
<keyword evidence="2" id="KW-1185">Reference proteome</keyword>
<dbReference type="EMBL" id="MK962629">
    <property type="protein sequence ID" value="QDH83955.1"/>
    <property type="molecule type" value="Genomic_DNA"/>
</dbReference>
<accession>A0A514CU02</accession>
<sequence length="145" mass="15677">MSILNNVAGNNTGSAFDTTFGKASGNQTVAKKDLPKAQFWLNIGYVAQFNNAEGQVESRFIALPMGMPLDTMDHLKANSSNEIFRAMQSAQNNLLDQLLAKANTMAPGEELIIGEGQLVIQLRRVKAEQAPLAAEANPLAKQLTF</sequence>
<reference evidence="1 2" key="1">
    <citation type="submission" date="2019-05" db="EMBL/GenBank/DDBJ databases">
        <title>Complete genome sequence of sixteen phages from Abidjan, cote d'Ivoire, isolated on a single strain of Achromobacter xylosoxidans.</title>
        <authorList>
            <person name="Essoh C."/>
            <person name="Vernadet J.-P."/>
            <person name="Vergnaud G."/>
            <person name="Pourcel C."/>
        </authorList>
    </citation>
    <scope>NUCLEOTIDE SEQUENCE [LARGE SCALE GENOMIC DNA]</scope>
</reference>